<gene>
    <name evidence="4" type="ORF">KFE25_009473</name>
</gene>
<comment type="similarity">
    <text evidence="2">Belongs to the tRNA methyltransferase O family.</text>
</comment>
<dbReference type="OrthoDB" id="4882at2759"/>
<evidence type="ECO:0000256" key="2">
    <source>
        <dbReference type="ARBA" id="ARBA00033753"/>
    </source>
</evidence>
<dbReference type="Pfam" id="PF01980">
    <property type="entry name" value="TrmO_N"/>
    <property type="match status" value="1"/>
</dbReference>
<dbReference type="Proteomes" id="UP000751190">
    <property type="component" value="Unassembled WGS sequence"/>
</dbReference>
<dbReference type="SUPFAM" id="SSF118196">
    <property type="entry name" value="YaeB-like"/>
    <property type="match status" value="1"/>
</dbReference>
<evidence type="ECO:0000313" key="5">
    <source>
        <dbReference type="Proteomes" id="UP000751190"/>
    </source>
</evidence>
<protein>
    <recommendedName>
        <fullName evidence="3">TsaA-like domain-containing protein</fullName>
    </recommendedName>
</protein>
<reference evidence="4" key="1">
    <citation type="submission" date="2021-05" db="EMBL/GenBank/DDBJ databases">
        <title>The genome of the haptophyte Pavlova lutheri (Diacronema luteri, Pavlovales) - a model for lipid biosynthesis in eukaryotic algae.</title>
        <authorList>
            <person name="Hulatt C.J."/>
            <person name="Posewitz M.C."/>
        </authorList>
    </citation>
    <scope>NUCLEOTIDE SEQUENCE</scope>
    <source>
        <strain evidence="4">NIVA-4/92</strain>
    </source>
</reference>
<dbReference type="Gene3D" id="2.40.30.70">
    <property type="entry name" value="YaeB-like"/>
    <property type="match status" value="1"/>
</dbReference>
<dbReference type="PROSITE" id="PS51668">
    <property type="entry name" value="TSAA_2"/>
    <property type="match status" value="1"/>
</dbReference>
<dbReference type="NCBIfam" id="TIGR00104">
    <property type="entry name" value="tRNA_TsaA"/>
    <property type="match status" value="1"/>
</dbReference>
<dbReference type="InterPro" id="IPR023370">
    <property type="entry name" value="TrmO-like_N"/>
</dbReference>
<dbReference type="PANTHER" id="PTHR12818">
    <property type="entry name" value="TRNA (ADENINE(37)-N6)-METHYLTRANSFERASE"/>
    <property type="match status" value="1"/>
</dbReference>
<dbReference type="AlphaFoldDB" id="A0A8J6CDI8"/>
<sequence>MEAARGRLLARTGRWSRVTGCARLLSAALVAPAVAGSARISYAPVGYIETVFPSKFVTPRQGSYSACTRARLHVSHLPGENVQARDTLAGLAAFSHVWLLFSFHHVDAQPLKPKIKLPRLGGRRMGVFATRSPHRPNPIGLSLVRLDAVLDDSLELSGVDLVDGTPILDVKPYIPVYDSPAGDEAVRVPDWIEGAGAPLCSVEFTQLAVEQATALGGALRLFRSADELLRAIEDVLGADPRPSYRRQAESGTYEFDCDAVRVSSTFHLIGRSRVEGEDGGIANFGRFTVERVELRESGPRGKHPPSPTEPIIT</sequence>
<dbReference type="Gene3D" id="3.30.2310.10">
    <property type="entry name" value="YaeB-like"/>
    <property type="match status" value="1"/>
</dbReference>
<dbReference type="EMBL" id="JAGTXO010000001">
    <property type="protein sequence ID" value="KAG8471052.1"/>
    <property type="molecule type" value="Genomic_DNA"/>
</dbReference>
<dbReference type="OMA" id="YSACTRA"/>
<dbReference type="InterPro" id="IPR036414">
    <property type="entry name" value="YaeB_N_sf"/>
</dbReference>
<feature type="domain" description="TsaA-like" evidence="3">
    <location>
        <begin position="42"/>
        <end position="182"/>
    </location>
</feature>
<proteinExistence type="inferred from homology"/>
<dbReference type="CDD" id="cd09281">
    <property type="entry name" value="UPF0066"/>
    <property type="match status" value="1"/>
</dbReference>
<dbReference type="PROSITE" id="PS01318">
    <property type="entry name" value="TSAA_1"/>
    <property type="match status" value="1"/>
</dbReference>
<name>A0A8J6CDI8_DIALT</name>
<dbReference type="Pfam" id="PF18389">
    <property type="entry name" value="TrmO_C"/>
    <property type="match status" value="1"/>
</dbReference>
<keyword evidence="1" id="KW-0949">S-adenosyl-L-methionine</keyword>
<evidence type="ECO:0000313" key="4">
    <source>
        <dbReference type="EMBL" id="KAG8471052.1"/>
    </source>
</evidence>
<organism evidence="4 5">
    <name type="scientific">Diacronema lutheri</name>
    <name type="common">Unicellular marine alga</name>
    <name type="synonym">Monochrysis lutheri</name>
    <dbReference type="NCBI Taxonomy" id="2081491"/>
    <lineage>
        <taxon>Eukaryota</taxon>
        <taxon>Haptista</taxon>
        <taxon>Haptophyta</taxon>
        <taxon>Pavlovophyceae</taxon>
        <taxon>Pavlovales</taxon>
        <taxon>Pavlovaceae</taxon>
        <taxon>Diacronema</taxon>
    </lineage>
</organism>
<dbReference type="InterPro" id="IPR040372">
    <property type="entry name" value="YaeB-like"/>
</dbReference>
<dbReference type="InterPro" id="IPR041369">
    <property type="entry name" value="TrmO_C"/>
</dbReference>
<evidence type="ECO:0000256" key="1">
    <source>
        <dbReference type="ARBA" id="ARBA00022691"/>
    </source>
</evidence>
<dbReference type="InterPro" id="IPR036413">
    <property type="entry name" value="YaeB-like_sf"/>
</dbReference>
<dbReference type="PANTHER" id="PTHR12818:SF0">
    <property type="entry name" value="TRNA (ADENINE(37)-N6)-METHYLTRANSFERASE"/>
    <property type="match status" value="1"/>
</dbReference>
<evidence type="ECO:0000259" key="3">
    <source>
        <dbReference type="PROSITE" id="PS51668"/>
    </source>
</evidence>
<keyword evidence="5" id="KW-1185">Reference proteome</keyword>
<comment type="caution">
    <text evidence="4">The sequence shown here is derived from an EMBL/GenBank/DDBJ whole genome shotgun (WGS) entry which is preliminary data.</text>
</comment>
<accession>A0A8J6CDI8</accession>
<dbReference type="InterPro" id="IPR023368">
    <property type="entry name" value="UPF0066_cons_site"/>
</dbReference>